<feature type="domain" description="GGDEF" evidence="5">
    <location>
        <begin position="522"/>
        <end position="654"/>
    </location>
</feature>
<dbReference type="AlphaFoldDB" id="A0A364NLF3"/>
<dbReference type="Gene3D" id="3.30.70.270">
    <property type="match status" value="1"/>
</dbReference>
<protein>
    <recommendedName>
        <fullName evidence="8">GGDEF domain-containing protein</fullName>
    </recommendedName>
</protein>
<dbReference type="FunFam" id="3.30.70.270:FF:000001">
    <property type="entry name" value="Diguanylate cyclase domain protein"/>
    <property type="match status" value="1"/>
</dbReference>
<dbReference type="GO" id="GO:0016020">
    <property type="term" value="C:membrane"/>
    <property type="evidence" value="ECO:0007669"/>
    <property type="project" value="InterPro"/>
</dbReference>
<dbReference type="InterPro" id="IPR052155">
    <property type="entry name" value="Biofilm_reg_signaling"/>
</dbReference>
<dbReference type="InterPro" id="IPR003660">
    <property type="entry name" value="HAMP_dom"/>
</dbReference>
<accession>A0A364NLF3</accession>
<dbReference type="Proteomes" id="UP000250744">
    <property type="component" value="Unassembled WGS sequence"/>
</dbReference>
<dbReference type="InterPro" id="IPR035919">
    <property type="entry name" value="EAL_sf"/>
</dbReference>
<dbReference type="PROSITE" id="PS50885">
    <property type="entry name" value="HAMP"/>
    <property type="match status" value="1"/>
</dbReference>
<feature type="domain" description="EAL" evidence="3">
    <location>
        <begin position="663"/>
        <end position="917"/>
    </location>
</feature>
<dbReference type="Gene3D" id="3.20.20.450">
    <property type="entry name" value="EAL domain"/>
    <property type="match status" value="1"/>
</dbReference>
<dbReference type="Gene3D" id="6.10.340.10">
    <property type="match status" value="1"/>
</dbReference>
<feature type="transmembrane region" description="Helical" evidence="2">
    <location>
        <begin position="262"/>
        <end position="281"/>
    </location>
</feature>
<dbReference type="OrthoDB" id="9804951at2"/>
<keyword evidence="7" id="KW-1185">Reference proteome</keyword>
<keyword evidence="2" id="KW-1133">Transmembrane helix</keyword>
<dbReference type="Pfam" id="PF00990">
    <property type="entry name" value="GGDEF"/>
    <property type="match status" value="1"/>
</dbReference>
<feature type="domain" description="HAMP" evidence="4">
    <location>
        <begin position="282"/>
        <end position="334"/>
    </location>
</feature>
<dbReference type="PROSITE" id="PS50883">
    <property type="entry name" value="EAL"/>
    <property type="match status" value="1"/>
</dbReference>
<dbReference type="Pfam" id="PF00672">
    <property type="entry name" value="HAMP"/>
    <property type="match status" value="1"/>
</dbReference>
<reference evidence="6 7" key="1">
    <citation type="submission" date="2018-06" db="EMBL/GenBank/DDBJ databases">
        <title>Nitrincola tibetense sp. nov., isolated from Lake XuguoCo on Tibetan Plateau.</title>
        <authorList>
            <person name="Xing P."/>
        </authorList>
    </citation>
    <scope>NUCLEOTIDE SEQUENCE [LARGE SCALE GENOMIC DNA]</scope>
    <source>
        <strain evidence="7">xg18</strain>
    </source>
</reference>
<dbReference type="RefSeq" id="WP_112159554.1">
    <property type="nucleotide sequence ID" value="NZ_QKRX01000008.1"/>
</dbReference>
<evidence type="ECO:0000313" key="7">
    <source>
        <dbReference type="Proteomes" id="UP000250744"/>
    </source>
</evidence>
<evidence type="ECO:0000259" key="4">
    <source>
        <dbReference type="PROSITE" id="PS50885"/>
    </source>
</evidence>
<dbReference type="GO" id="GO:0007165">
    <property type="term" value="P:signal transduction"/>
    <property type="evidence" value="ECO:0007669"/>
    <property type="project" value="InterPro"/>
</dbReference>
<dbReference type="InterPro" id="IPR043128">
    <property type="entry name" value="Rev_trsase/Diguanyl_cyclase"/>
</dbReference>
<evidence type="ECO:0000259" key="3">
    <source>
        <dbReference type="PROSITE" id="PS50883"/>
    </source>
</evidence>
<organism evidence="6 7">
    <name type="scientific">Nitrincola tibetensis</name>
    <dbReference type="NCBI Taxonomy" id="2219697"/>
    <lineage>
        <taxon>Bacteria</taxon>
        <taxon>Pseudomonadati</taxon>
        <taxon>Pseudomonadota</taxon>
        <taxon>Gammaproteobacteria</taxon>
        <taxon>Oceanospirillales</taxon>
        <taxon>Oceanospirillaceae</taxon>
        <taxon>Nitrincola</taxon>
    </lineage>
</organism>
<dbReference type="InterPro" id="IPR029787">
    <property type="entry name" value="Nucleotide_cyclase"/>
</dbReference>
<dbReference type="SMART" id="SM00052">
    <property type="entry name" value="EAL"/>
    <property type="match status" value="1"/>
</dbReference>
<dbReference type="PANTHER" id="PTHR44757:SF2">
    <property type="entry name" value="BIOFILM ARCHITECTURE MAINTENANCE PROTEIN MBAA"/>
    <property type="match status" value="1"/>
</dbReference>
<dbReference type="PROSITE" id="PS50887">
    <property type="entry name" value="GGDEF"/>
    <property type="match status" value="1"/>
</dbReference>
<dbReference type="EMBL" id="QKRX01000008">
    <property type="protein sequence ID" value="RAU17705.1"/>
    <property type="molecule type" value="Genomic_DNA"/>
</dbReference>
<dbReference type="SUPFAM" id="SSF158472">
    <property type="entry name" value="HAMP domain-like"/>
    <property type="match status" value="1"/>
</dbReference>
<dbReference type="Pfam" id="PF00563">
    <property type="entry name" value="EAL"/>
    <property type="match status" value="1"/>
</dbReference>
<dbReference type="InterPro" id="IPR000160">
    <property type="entry name" value="GGDEF_dom"/>
</dbReference>
<name>A0A364NLF3_9GAMM</name>
<dbReference type="InterPro" id="IPR001633">
    <property type="entry name" value="EAL_dom"/>
</dbReference>
<dbReference type="CDD" id="cd06225">
    <property type="entry name" value="HAMP"/>
    <property type="match status" value="1"/>
</dbReference>
<comment type="cofactor">
    <cofactor evidence="1">
        <name>Mg(2+)</name>
        <dbReference type="ChEBI" id="CHEBI:18420"/>
    </cofactor>
</comment>
<keyword evidence="2" id="KW-0472">Membrane</keyword>
<evidence type="ECO:0000259" key="5">
    <source>
        <dbReference type="PROSITE" id="PS50887"/>
    </source>
</evidence>
<dbReference type="SUPFAM" id="SSF141868">
    <property type="entry name" value="EAL domain-like"/>
    <property type="match status" value="1"/>
</dbReference>
<dbReference type="GO" id="GO:0003824">
    <property type="term" value="F:catalytic activity"/>
    <property type="evidence" value="ECO:0007669"/>
    <property type="project" value="UniProtKB-ARBA"/>
</dbReference>
<keyword evidence="2" id="KW-0812">Transmembrane</keyword>
<dbReference type="NCBIfam" id="TIGR00254">
    <property type="entry name" value="GGDEF"/>
    <property type="match status" value="1"/>
</dbReference>
<evidence type="ECO:0008006" key="8">
    <source>
        <dbReference type="Google" id="ProtNLM"/>
    </source>
</evidence>
<dbReference type="SUPFAM" id="SSF55073">
    <property type="entry name" value="Nucleotide cyclase"/>
    <property type="match status" value="1"/>
</dbReference>
<sequence>MRIELSSLKSRVARRLFRMFFFIILVPIALIAVGSFYKVSGLIFTDHHHHLQRATKEYGLGIFRRLSYAHDLLLNASQHTQDLNQIQPEYLHLLQTYFTDYAVAQGESIIWQYTANDNANKWLSILEHAPSSGVFTLQSENTNIKRVFMTLTAQESRWLAELDSTYLWPETELSAFEELCVIGADSVVIFCSAPLTQETIDLLLNTSPQTPSHWLSTQSENMISASWSLFMRYQFAQDDWRIIISKPEKVFMQSVNDFKHSFLPAILLIFLLVVFVSLYMVRRHLKPVEELIKGTKSLSENKLDYKVQVDTDDEYEDLAHSFNQMTQNLTYEFEYNSALFNINQKILLNENLSSCAHSILTEIARFTTPSYSILYILNKHNPIVDRYYTYEYPSQKFTQVKQSSSEILIQFSPVLQTEASICSKDELNQLAPDLLISKNGFYHCYPLHQDGQPIAFLIINLPKAQLDLRFSDFLSHCTVAFNALQRGKLLSYQAYFDRLTGVYNRSFLQEHAQKSLALTETQSFALLFVDLDRFKNINDTLGHSFGDELLKAVAKRLMEHLPPHSFLSRFGGDEFILLLPISHSSDAEIIAQQWLKILSDHFQLRGRTINIGASIGIAIAPDNTREYEALLTCADMAMYEAKSQGRNRYCMYSETLHNELARRTQLETFLREAVSEGYLSVHYQPKVNIQNHRLSGFEALARFHHPEEGFIRPDLLFQIAEESGQVHSLGLEVMRQAFEQLKKWQVLTLWTGRMAINVSPLQLSSPEFISQVESLMKETGVKPELIELEITEGVFIENNNEAKERLKHFQALGMTIAMDDFGTGYSSMAYITQLPLDNLKIDKAFISSIKEGNKHVGIIKSMIQIGQNLGLNVTAEGVETPEELNFLIQHGCHDIQGYLYSKPLSAQDAEALLITPNLDTFFKH</sequence>
<gene>
    <name evidence="6" type="ORF">DN062_11960</name>
</gene>
<feature type="transmembrane region" description="Helical" evidence="2">
    <location>
        <begin position="20"/>
        <end position="37"/>
    </location>
</feature>
<evidence type="ECO:0000313" key="6">
    <source>
        <dbReference type="EMBL" id="RAU17705.1"/>
    </source>
</evidence>
<dbReference type="CDD" id="cd01948">
    <property type="entry name" value="EAL"/>
    <property type="match status" value="1"/>
</dbReference>
<dbReference type="PANTHER" id="PTHR44757">
    <property type="entry name" value="DIGUANYLATE CYCLASE DGCP"/>
    <property type="match status" value="1"/>
</dbReference>
<evidence type="ECO:0000256" key="1">
    <source>
        <dbReference type="ARBA" id="ARBA00001946"/>
    </source>
</evidence>
<dbReference type="SMART" id="SM00304">
    <property type="entry name" value="HAMP"/>
    <property type="match status" value="1"/>
</dbReference>
<comment type="caution">
    <text evidence="6">The sequence shown here is derived from an EMBL/GenBank/DDBJ whole genome shotgun (WGS) entry which is preliminary data.</text>
</comment>
<dbReference type="SMART" id="SM00267">
    <property type="entry name" value="GGDEF"/>
    <property type="match status" value="1"/>
</dbReference>
<evidence type="ECO:0000256" key="2">
    <source>
        <dbReference type="SAM" id="Phobius"/>
    </source>
</evidence>
<dbReference type="CDD" id="cd01949">
    <property type="entry name" value="GGDEF"/>
    <property type="match status" value="1"/>
</dbReference>
<proteinExistence type="predicted"/>